<feature type="compositionally biased region" description="Basic and acidic residues" evidence="2">
    <location>
        <begin position="14"/>
        <end position="23"/>
    </location>
</feature>
<feature type="compositionally biased region" description="Basic residues" evidence="2">
    <location>
        <begin position="309"/>
        <end position="320"/>
    </location>
</feature>
<evidence type="ECO:0000256" key="1">
    <source>
        <dbReference type="SAM" id="Coils"/>
    </source>
</evidence>
<gene>
    <name evidence="3" type="ORF">HK103_001502</name>
</gene>
<feature type="region of interest" description="Disordered" evidence="2">
    <location>
        <begin position="214"/>
        <end position="247"/>
    </location>
</feature>
<evidence type="ECO:0000313" key="3">
    <source>
        <dbReference type="EMBL" id="KAJ3259992.1"/>
    </source>
</evidence>
<feature type="compositionally biased region" description="Pro residues" evidence="2">
    <location>
        <begin position="360"/>
        <end position="380"/>
    </location>
</feature>
<protein>
    <submittedName>
        <fullName evidence="3">Uncharacterized protein</fullName>
    </submittedName>
</protein>
<feature type="region of interest" description="Disordered" evidence="2">
    <location>
        <begin position="1"/>
        <end position="51"/>
    </location>
</feature>
<feature type="coiled-coil region" evidence="1">
    <location>
        <begin position="572"/>
        <end position="618"/>
    </location>
</feature>
<feature type="compositionally biased region" description="Polar residues" evidence="2">
    <location>
        <begin position="469"/>
        <end position="482"/>
    </location>
</feature>
<keyword evidence="1" id="KW-0175">Coiled coil</keyword>
<keyword evidence="4" id="KW-1185">Reference proteome</keyword>
<sequence>MQVDTEVSEPAAQDIHDPAKEAGQEGSIARESTINSNSETLQSSNNDTIKSKESLVESTATTKEAVQIPLIYMHSHHPTKPLENRNILLTIVCKDPDCPMNKPHSESGVGSSYVSEFSPEQQQELSYQYLKQYYEQYNQSNEYQTKLDQDTLTKLEEYLNVQSKLRERDPTIKGPDAYNVEIFNDDEEVDVQSSISQQDLLKRRLARNKYLEQFGQPKVSGEDDQENRNDSSENIQPQIPNGFGFPNNVPFGFHGPPFIPGYGFAGHLPFAARPEYSGHAPFGFGTDFPFQQPGYGFPNGFHNYDGRRRGSHSRIHRPPRGPRAARGESDRDSEYPPRFNPHDPSYYAGYGRPPFQHGFPAPPPQPPAPPKPPPAPPIPPTFYNDFSAARSDDQHIEKNAGKEKRHRSERRARRNRKTVEEKPDSSDDSTESRSTSSHSRGPDSDLVEPSEFADGSSNRSFEDEPDHSNLPSDSSHTYNNPQMHPYGSYPYPYQYPQYDFMNQKEQFMQNLHQHHGDLNSEIAFKSSELAALEAEIQAEIIRKQIELGNMPNRSSEERNRFKEKAMELVNLQLSLEKRRAKAKAEIAKVQAEMLKVQADQVKAQAEMARKRLDQENRSEANSAASVKQIKEEAKTFEKMEKGFLKEASKLESKARAYDDKIEGFDAKMKNFDEKMKKFDTKVQEKVKKAEKINKAKEGFFTRWTNYFKGEVQKEMTKAASEVQKNLTETAVEVSRELTNAAKEVQTELGVAKEEVIGEAKDIKISPVVDTKTSRETVDTPTYESKDSGKDEFPKEVAEELENAFAELLTKDPDTEVQILNSKPLPRKPMADISPDNPKVHNVETNYKVKVLGSDMKVKKVTGPGKFILSVTVSDEEDNN</sequence>
<feature type="compositionally biased region" description="Basic and acidic residues" evidence="2">
    <location>
        <begin position="325"/>
        <end position="335"/>
    </location>
</feature>
<feature type="compositionally biased region" description="Polar residues" evidence="2">
    <location>
        <begin position="30"/>
        <end position="48"/>
    </location>
</feature>
<name>A0AAD5UNZ0_9FUNG</name>
<evidence type="ECO:0000313" key="4">
    <source>
        <dbReference type="Proteomes" id="UP001210925"/>
    </source>
</evidence>
<feature type="region of interest" description="Disordered" evidence="2">
    <location>
        <begin position="296"/>
        <end position="490"/>
    </location>
</feature>
<feature type="region of interest" description="Disordered" evidence="2">
    <location>
        <begin position="771"/>
        <end position="793"/>
    </location>
</feature>
<feature type="compositionally biased region" description="Basic and acidic residues" evidence="2">
    <location>
        <begin position="390"/>
        <end position="402"/>
    </location>
</feature>
<accession>A0AAD5UNZ0</accession>
<proteinExistence type="predicted"/>
<dbReference type="AlphaFoldDB" id="A0AAD5UNZ0"/>
<dbReference type="EMBL" id="JADGKB010000014">
    <property type="protein sequence ID" value="KAJ3259992.1"/>
    <property type="molecule type" value="Genomic_DNA"/>
</dbReference>
<feature type="region of interest" description="Disordered" evidence="2">
    <location>
        <begin position="820"/>
        <end position="840"/>
    </location>
</feature>
<dbReference type="Proteomes" id="UP001210925">
    <property type="component" value="Unassembled WGS sequence"/>
</dbReference>
<reference evidence="3" key="1">
    <citation type="submission" date="2020-05" db="EMBL/GenBank/DDBJ databases">
        <title>Phylogenomic resolution of chytrid fungi.</title>
        <authorList>
            <person name="Stajich J.E."/>
            <person name="Amses K."/>
            <person name="Simmons R."/>
            <person name="Seto K."/>
            <person name="Myers J."/>
            <person name="Bonds A."/>
            <person name="Quandt C.A."/>
            <person name="Barry K."/>
            <person name="Liu P."/>
            <person name="Grigoriev I."/>
            <person name="Longcore J.E."/>
            <person name="James T.Y."/>
        </authorList>
    </citation>
    <scope>NUCLEOTIDE SEQUENCE</scope>
    <source>
        <strain evidence="3">PLAUS21</strain>
    </source>
</reference>
<evidence type="ECO:0000256" key="2">
    <source>
        <dbReference type="SAM" id="MobiDB-lite"/>
    </source>
</evidence>
<comment type="caution">
    <text evidence="3">The sequence shown here is derived from an EMBL/GenBank/DDBJ whole genome shotgun (WGS) entry which is preliminary data.</text>
</comment>
<organism evidence="3 4">
    <name type="scientific">Boothiomyces macroporosus</name>
    <dbReference type="NCBI Taxonomy" id="261099"/>
    <lineage>
        <taxon>Eukaryota</taxon>
        <taxon>Fungi</taxon>
        <taxon>Fungi incertae sedis</taxon>
        <taxon>Chytridiomycota</taxon>
        <taxon>Chytridiomycota incertae sedis</taxon>
        <taxon>Chytridiomycetes</taxon>
        <taxon>Rhizophydiales</taxon>
        <taxon>Terramycetaceae</taxon>
        <taxon>Boothiomyces</taxon>
    </lineage>
</organism>
<feature type="compositionally biased region" description="Basic residues" evidence="2">
    <location>
        <begin position="403"/>
        <end position="416"/>
    </location>
</feature>